<keyword evidence="4" id="KW-1185">Reference proteome</keyword>
<name>A0A7W7H4F5_9ACTN</name>
<accession>A0A7W7H4F5</accession>
<sequence length="224" mass="23259">MPTLDANPLTPFVASSAVGYDGLRLVRPPFLPELRLHLADDAIVLQARLESQMGSGHTPFWTSAWAGGQALARYLLDHPDAVAGRRVLDVACGGAVAAIAAAKAGAAHVTANDIDPYALAAAAMNADANAVTLRLVEGDLLDSDAGDAEVVLVGDGLYDRELAARMLAFLLRVTARGARILVGDPGRGHLPDWWLPVLTSYRIAGLGAAQDAGITEVAVLGTAH</sequence>
<evidence type="ECO:0000256" key="2">
    <source>
        <dbReference type="ARBA" id="ARBA00022679"/>
    </source>
</evidence>
<dbReference type="InterPro" id="IPR029063">
    <property type="entry name" value="SAM-dependent_MTases_sf"/>
</dbReference>
<comment type="caution">
    <text evidence="3">The sequence shown here is derived from an EMBL/GenBank/DDBJ whole genome shotgun (WGS) entry which is preliminary data.</text>
</comment>
<dbReference type="GO" id="GO:0032259">
    <property type="term" value="P:methylation"/>
    <property type="evidence" value="ECO:0007669"/>
    <property type="project" value="UniProtKB-KW"/>
</dbReference>
<dbReference type="GO" id="GO:0016279">
    <property type="term" value="F:protein-lysine N-methyltransferase activity"/>
    <property type="evidence" value="ECO:0007669"/>
    <property type="project" value="TreeGrafter"/>
</dbReference>
<evidence type="ECO:0000313" key="4">
    <source>
        <dbReference type="Proteomes" id="UP000546162"/>
    </source>
</evidence>
<organism evidence="3 4">
    <name type="scientific">Actinoplanes octamycinicus</name>
    <dbReference type="NCBI Taxonomy" id="135948"/>
    <lineage>
        <taxon>Bacteria</taxon>
        <taxon>Bacillati</taxon>
        <taxon>Actinomycetota</taxon>
        <taxon>Actinomycetes</taxon>
        <taxon>Micromonosporales</taxon>
        <taxon>Micromonosporaceae</taxon>
        <taxon>Actinoplanes</taxon>
    </lineage>
</organism>
<keyword evidence="1" id="KW-0489">Methyltransferase</keyword>
<dbReference type="RefSeq" id="WP_185044072.1">
    <property type="nucleotide sequence ID" value="NZ_BAABFG010000005.1"/>
</dbReference>
<keyword evidence="2" id="KW-0808">Transferase</keyword>
<dbReference type="InterPro" id="IPR050078">
    <property type="entry name" value="Ribosomal_L11_MeTrfase_PrmA"/>
</dbReference>
<dbReference type="EMBL" id="JACHNB010000001">
    <property type="protein sequence ID" value="MBB4743825.1"/>
    <property type="molecule type" value="Genomic_DNA"/>
</dbReference>
<dbReference type="AlphaFoldDB" id="A0A7W7H4F5"/>
<reference evidence="3 4" key="1">
    <citation type="submission" date="2020-08" db="EMBL/GenBank/DDBJ databases">
        <title>Sequencing the genomes of 1000 actinobacteria strains.</title>
        <authorList>
            <person name="Klenk H.-P."/>
        </authorList>
    </citation>
    <scope>NUCLEOTIDE SEQUENCE [LARGE SCALE GENOMIC DNA]</scope>
    <source>
        <strain evidence="3 4">DSM 45809</strain>
    </source>
</reference>
<dbReference type="Proteomes" id="UP000546162">
    <property type="component" value="Unassembled WGS sequence"/>
</dbReference>
<dbReference type="Pfam" id="PF06325">
    <property type="entry name" value="PrmA"/>
    <property type="match status" value="1"/>
</dbReference>
<evidence type="ECO:0000256" key="1">
    <source>
        <dbReference type="ARBA" id="ARBA00022603"/>
    </source>
</evidence>
<dbReference type="Gene3D" id="3.40.50.150">
    <property type="entry name" value="Vaccinia Virus protein VP39"/>
    <property type="match status" value="1"/>
</dbReference>
<evidence type="ECO:0000313" key="3">
    <source>
        <dbReference type="EMBL" id="MBB4743825.1"/>
    </source>
</evidence>
<protein>
    <submittedName>
        <fullName evidence="3">Putative nicotinamide N-methyase</fullName>
    </submittedName>
</protein>
<proteinExistence type="predicted"/>
<dbReference type="SUPFAM" id="SSF53335">
    <property type="entry name" value="S-adenosyl-L-methionine-dependent methyltransferases"/>
    <property type="match status" value="1"/>
</dbReference>
<dbReference type="PANTHER" id="PTHR43648">
    <property type="entry name" value="ELECTRON TRANSFER FLAVOPROTEIN BETA SUBUNIT LYSINE METHYLTRANSFERASE"/>
    <property type="match status" value="1"/>
</dbReference>
<gene>
    <name evidence="3" type="ORF">BJY16_007284</name>
</gene>
<dbReference type="PANTHER" id="PTHR43648:SF1">
    <property type="entry name" value="ELECTRON TRANSFER FLAVOPROTEIN BETA SUBUNIT LYSINE METHYLTRANSFERASE"/>
    <property type="match status" value="1"/>
</dbReference>